<comment type="caution">
    <text evidence="1">The sequence shown here is derived from an EMBL/GenBank/DDBJ whole genome shotgun (WGS) entry which is preliminary data.</text>
</comment>
<dbReference type="Proteomes" id="UP000189513">
    <property type="component" value="Unassembled WGS sequence"/>
</dbReference>
<dbReference type="AlphaFoldDB" id="A0A1V2L465"/>
<organism evidence="1 2">
    <name type="scientific">Cyberlindnera fabianii</name>
    <name type="common">Yeast</name>
    <name type="synonym">Hansenula fabianii</name>
    <dbReference type="NCBI Taxonomy" id="36022"/>
    <lineage>
        <taxon>Eukaryota</taxon>
        <taxon>Fungi</taxon>
        <taxon>Dikarya</taxon>
        <taxon>Ascomycota</taxon>
        <taxon>Saccharomycotina</taxon>
        <taxon>Saccharomycetes</taxon>
        <taxon>Phaffomycetales</taxon>
        <taxon>Phaffomycetaceae</taxon>
        <taxon>Cyberlindnera</taxon>
    </lineage>
</organism>
<proteinExistence type="predicted"/>
<evidence type="ECO:0000313" key="1">
    <source>
        <dbReference type="EMBL" id="ONH66550.1"/>
    </source>
</evidence>
<accession>A0A1V2L465</accession>
<dbReference type="EMBL" id="MPUK01000007">
    <property type="protein sequence ID" value="ONH66550.1"/>
    <property type="molecule type" value="Genomic_DNA"/>
</dbReference>
<reference evidence="2" key="1">
    <citation type="journal article" date="2017" name="Genome Announc.">
        <title>Genome sequences of Cyberlindnera fabianii 65, Pichia kudriavzevii 129, and Saccharomyces cerevisiae 131 isolated from fermented masau fruits in Zimbabwe.</title>
        <authorList>
            <person name="van Rijswijck I.M.H."/>
            <person name="Derks M.F.L."/>
            <person name="Abee T."/>
            <person name="de Ridder D."/>
            <person name="Smid E.J."/>
        </authorList>
    </citation>
    <scope>NUCLEOTIDE SEQUENCE [LARGE SCALE GENOMIC DNA]</scope>
    <source>
        <strain evidence="2">65</strain>
    </source>
</reference>
<keyword evidence="2" id="KW-1185">Reference proteome</keyword>
<name>A0A1V2L465_CYBFA</name>
<evidence type="ECO:0000313" key="2">
    <source>
        <dbReference type="Proteomes" id="UP000189513"/>
    </source>
</evidence>
<sequence>MFDCDFKYLNLGGLPVTFNNLMLIKRKFLNLKAIDLTHVVHLLNKRLLISFHLHQRQKLRPTSNNCYSLVLHKTIT</sequence>
<dbReference type="VEuPathDB" id="FungiDB:BON22_3684"/>
<gene>
    <name evidence="1" type="ORF">BON22_3684</name>
</gene>
<protein>
    <submittedName>
        <fullName evidence="1">Uncharacterized protein</fullName>
    </submittedName>
</protein>